<proteinExistence type="predicted"/>
<organism evidence="3 4">
    <name type="scientific">Hevea brasiliensis</name>
    <name type="common">Para rubber tree</name>
    <name type="synonym">Siphonia brasiliensis</name>
    <dbReference type="NCBI Taxonomy" id="3981"/>
    <lineage>
        <taxon>Eukaryota</taxon>
        <taxon>Viridiplantae</taxon>
        <taxon>Streptophyta</taxon>
        <taxon>Embryophyta</taxon>
        <taxon>Tracheophyta</taxon>
        <taxon>Spermatophyta</taxon>
        <taxon>Magnoliopsida</taxon>
        <taxon>eudicotyledons</taxon>
        <taxon>Gunneridae</taxon>
        <taxon>Pentapetalae</taxon>
        <taxon>rosids</taxon>
        <taxon>fabids</taxon>
        <taxon>Malpighiales</taxon>
        <taxon>Euphorbiaceae</taxon>
        <taxon>Crotonoideae</taxon>
        <taxon>Micrandreae</taxon>
        <taxon>Hevea</taxon>
    </lineage>
</organism>
<reference evidence="3 4" key="1">
    <citation type="journal article" date="2020" name="Mol. Plant">
        <title>The Chromosome-Based Rubber Tree Genome Provides New Insights into Spurge Genome Evolution and Rubber Biosynthesis.</title>
        <authorList>
            <person name="Liu J."/>
            <person name="Shi C."/>
            <person name="Shi C.C."/>
            <person name="Li W."/>
            <person name="Zhang Q.J."/>
            <person name="Zhang Y."/>
            <person name="Li K."/>
            <person name="Lu H.F."/>
            <person name="Shi C."/>
            <person name="Zhu S.T."/>
            <person name="Xiao Z.Y."/>
            <person name="Nan H."/>
            <person name="Yue Y."/>
            <person name="Zhu X.G."/>
            <person name="Wu Y."/>
            <person name="Hong X.N."/>
            <person name="Fan G.Y."/>
            <person name="Tong Y."/>
            <person name="Zhang D."/>
            <person name="Mao C.L."/>
            <person name="Liu Y.L."/>
            <person name="Hao S.J."/>
            <person name="Liu W.Q."/>
            <person name="Lv M.Q."/>
            <person name="Zhang H.B."/>
            <person name="Liu Y."/>
            <person name="Hu-Tang G.R."/>
            <person name="Wang J.P."/>
            <person name="Wang J.H."/>
            <person name="Sun Y.H."/>
            <person name="Ni S.B."/>
            <person name="Chen W.B."/>
            <person name="Zhang X.C."/>
            <person name="Jiao Y.N."/>
            <person name="Eichler E.E."/>
            <person name="Li G.H."/>
            <person name="Liu X."/>
            <person name="Gao L.Z."/>
        </authorList>
    </citation>
    <scope>NUCLEOTIDE SEQUENCE [LARGE SCALE GENOMIC DNA]</scope>
    <source>
        <strain evidence="4">cv. GT1</strain>
        <tissue evidence="3">Leaf</tissue>
    </source>
</reference>
<name>A0A6A6LA73_HEVBR</name>
<sequence>MTNPSHEYSKERKDELAVSEFSGNGAGILAAANTIVSTFILVFVAEWVHEIFYLHSNGTYLFELSKCTHCLLKHLSMISDTNSFSLSALEGGKGKFERALAAASSPDGVIGGALAGRGFATLTAVFGGSLLGTFLSEKDMDPVSQRAVEEAVESHAPPRAEAESREELAPPAPETPAQPRFALFQQMTEFYKHIIGAMPPPQPQSQPPPPPQKSHLEKIRKYGAVDFLGKKEDDPMVAKN</sequence>
<evidence type="ECO:0000256" key="1">
    <source>
        <dbReference type="SAM" id="MobiDB-lite"/>
    </source>
</evidence>
<keyword evidence="2" id="KW-0812">Transmembrane</keyword>
<keyword evidence="2" id="KW-1133">Transmembrane helix</keyword>
<dbReference type="Proteomes" id="UP000467840">
    <property type="component" value="Chromosome 1"/>
</dbReference>
<evidence type="ECO:0000313" key="3">
    <source>
        <dbReference type="EMBL" id="KAF2297904.1"/>
    </source>
</evidence>
<feature type="compositionally biased region" description="Basic and acidic residues" evidence="1">
    <location>
        <begin position="228"/>
        <end position="240"/>
    </location>
</feature>
<gene>
    <name evidence="3" type="ORF">GH714_004939</name>
</gene>
<feature type="region of interest" description="Disordered" evidence="1">
    <location>
        <begin position="221"/>
        <end position="240"/>
    </location>
</feature>
<dbReference type="EMBL" id="JAAGAX010000011">
    <property type="protein sequence ID" value="KAF2297904.1"/>
    <property type="molecule type" value="Genomic_DNA"/>
</dbReference>
<keyword evidence="4" id="KW-1185">Reference proteome</keyword>
<evidence type="ECO:0000256" key="2">
    <source>
        <dbReference type="SAM" id="Phobius"/>
    </source>
</evidence>
<accession>A0A6A6LA73</accession>
<feature type="transmembrane region" description="Helical" evidence="2">
    <location>
        <begin position="26"/>
        <end position="48"/>
    </location>
</feature>
<feature type="compositionally biased region" description="Pro residues" evidence="1">
    <location>
        <begin position="198"/>
        <end position="212"/>
    </location>
</feature>
<protein>
    <submittedName>
        <fullName evidence="3">Uncharacterized protein</fullName>
    </submittedName>
</protein>
<feature type="region of interest" description="Disordered" evidence="1">
    <location>
        <begin position="145"/>
        <end position="177"/>
    </location>
</feature>
<keyword evidence="2" id="KW-0472">Membrane</keyword>
<evidence type="ECO:0000313" key="4">
    <source>
        <dbReference type="Proteomes" id="UP000467840"/>
    </source>
</evidence>
<feature type="region of interest" description="Disordered" evidence="1">
    <location>
        <begin position="195"/>
        <end position="216"/>
    </location>
</feature>
<dbReference type="AlphaFoldDB" id="A0A6A6LA73"/>
<feature type="compositionally biased region" description="Basic and acidic residues" evidence="1">
    <location>
        <begin position="145"/>
        <end position="168"/>
    </location>
</feature>
<comment type="caution">
    <text evidence="3">The sequence shown here is derived from an EMBL/GenBank/DDBJ whole genome shotgun (WGS) entry which is preliminary data.</text>
</comment>